<evidence type="ECO:0000256" key="9">
    <source>
        <dbReference type="SAM" id="MobiDB-lite"/>
    </source>
</evidence>
<dbReference type="GO" id="GO:0003677">
    <property type="term" value="F:DNA binding"/>
    <property type="evidence" value="ECO:0007669"/>
    <property type="project" value="TreeGrafter"/>
</dbReference>
<protein>
    <recommendedName>
        <fullName evidence="7">Structural maintenance of chromosomes protein</fullName>
    </recommendedName>
</protein>
<dbReference type="GO" id="GO:0051301">
    <property type="term" value="P:cell division"/>
    <property type="evidence" value="ECO:0007669"/>
    <property type="project" value="UniProtKB-KW"/>
</dbReference>
<comment type="subcellular location">
    <subcellularLocation>
        <location evidence="1 7">Nucleus</location>
    </subcellularLocation>
</comment>
<dbReference type="SUPFAM" id="SSF52540">
    <property type="entry name" value="P-loop containing nucleoside triphosphate hydrolases"/>
    <property type="match status" value="1"/>
</dbReference>
<comment type="similarity">
    <text evidence="7">Belongs to the SMC family.</text>
</comment>
<proteinExistence type="inferred from homology"/>
<dbReference type="PIRSF" id="PIRSF005719">
    <property type="entry name" value="SMC"/>
    <property type="match status" value="1"/>
</dbReference>
<dbReference type="InterPro" id="IPR024704">
    <property type="entry name" value="SMC"/>
</dbReference>
<accession>A0A7S1R1H3</accession>
<dbReference type="GO" id="GO:0005524">
    <property type="term" value="F:ATP binding"/>
    <property type="evidence" value="ECO:0007669"/>
    <property type="project" value="InterPro"/>
</dbReference>
<keyword evidence="3" id="KW-0498">Mitosis</keyword>
<dbReference type="SMART" id="SM00968">
    <property type="entry name" value="SMC_hinge"/>
    <property type="match status" value="1"/>
</dbReference>
<sequence length="1280" mass="141516">MSAAKVHRLELYNFKSYQGKVSIGPFKDFTCIVGPNGSGKSNVMDALSFVLGSAATTLRGERAADLINKKAKKKECHVTLVMKAASGEEKSLTRGINAKGAVELSVDGTACSEKEFAGVLKKFKVGSRLGTFLVFQHEVDAVAQKKAKDITELIENVSGSAELKSEYDRAKRELEAANKALTDATVDKRTAQAEVQQLKLHKQEAERYSTLQSRLAQERRDLALGELFYVEAQLAAQKEQLGAQAAEVDRLKAAVTSDADHAAAKKEYAEKHKQYLEELKKLRGVNSKLRENRATLERIKASSAHFTAKLARHQSALGSAKDTDATRNREVARLTEQLKQQERLLETLEDKWRSEDAADDKSMKKLSPADLEEYKGLRRDADCATITARQGLETLRRQRDAIKQSQRDTQMQIDRLQAAIDDDNATLENNAERAKALTARMDDTKAQHADCVARLDDLRATLHQASLRNKDHEEELAAVDAQLRELRFVKEDTRHSTRVAEALEALKAMHKGVRGRLVDLCTVKDNKYRNAVTVAFGKNLEAIVVDTVDTAMACVRYLKEQRVASLTFIPLVGSHGSAVDDSLRTLGGTCKPVIDLLKYDASIEPALRYAMGRTLVCDTMAEARRVAYETGERKKVVTVDGNMLQKNGSVQGGLAAVQARARKWDERQYDDLKKRRETLAREGGAASEAQLLQQRQQAAEAEAKAKHLESRLARDKQELADVEQRNAKILRGKGDIERNIKDLTKAVKAAEAKIDAIEKDMAKRSAEIAKDEGKIFAAFQKRVGIPNISEIEHHQQQQARGRAERRQQLSVAIHKLKTAIDAERRGTADGRNSEQLNKQIAQTEKELATCQKDQRQCQSMVDRDTTEQQAAQGRVDALKRALDALEERIRARAKNSEAEVRQLATARKHATMLQAACEALRHQRLALFQRCRMDDIDLPTMDPKDAKRARDADAPAESSSDSDDDGAARATKGKRGGRKSDTTQLLRTSEAFTSFNDSTGGRGSTGPSTSAGGRKSAGTGTEISVVIDFSSLPKAVRTAARSSAAFNAFRAQCEGAIEDLEKELDAVAPNLKATSHMQSSEQRLGQSATSLDQWRDKAHRALRDFTKVKELRTARFMQTFQRIVEHVDRIYRELTLGTRAQDVHGSAYLTLESSEEPYLGGTRYHATPPMKRYMAMEQLSGGERTMAAMALLFAIHATSPTPFFVLDEVDAALDIGNVVKLAHYLKTHAASGECQYIVVSLKEQLYHAADGLVGIYKDTARESSGVLTMDLTKAGPVEIA</sequence>
<dbReference type="EMBL" id="HBGF01050918">
    <property type="protein sequence ID" value="CAD9153441.1"/>
    <property type="molecule type" value="Transcribed_RNA"/>
</dbReference>
<feature type="coiled-coil region" evidence="8">
    <location>
        <begin position="234"/>
        <end position="299"/>
    </location>
</feature>
<dbReference type="PANTHER" id="PTHR18937:SF12">
    <property type="entry name" value="STRUCTURAL MAINTENANCE OF CHROMOSOMES PROTEIN"/>
    <property type="match status" value="1"/>
</dbReference>
<evidence type="ECO:0000256" key="7">
    <source>
        <dbReference type="PIRNR" id="PIRNR005719"/>
    </source>
</evidence>
<dbReference type="SUPFAM" id="SSF57997">
    <property type="entry name" value="Tropomyosin"/>
    <property type="match status" value="1"/>
</dbReference>
<dbReference type="InterPro" id="IPR003395">
    <property type="entry name" value="RecF/RecN/SMC_N"/>
</dbReference>
<dbReference type="AlphaFoldDB" id="A0A7S1R1H3"/>
<evidence type="ECO:0000256" key="2">
    <source>
        <dbReference type="ARBA" id="ARBA00022618"/>
    </source>
</evidence>
<evidence type="ECO:0000259" key="10">
    <source>
        <dbReference type="SMART" id="SM00968"/>
    </source>
</evidence>
<organism evidence="11">
    <name type="scientific">Neobodo designis</name>
    <name type="common">Flagellated protozoan</name>
    <name type="synonym">Bodo designis</name>
    <dbReference type="NCBI Taxonomy" id="312471"/>
    <lineage>
        <taxon>Eukaryota</taxon>
        <taxon>Discoba</taxon>
        <taxon>Euglenozoa</taxon>
        <taxon>Kinetoplastea</taxon>
        <taxon>Metakinetoplastina</taxon>
        <taxon>Neobodonida</taxon>
        <taxon>Neobodo</taxon>
    </lineage>
</organism>
<keyword evidence="4 8" id="KW-0175">Coiled coil</keyword>
<evidence type="ECO:0000256" key="1">
    <source>
        <dbReference type="ARBA" id="ARBA00004123"/>
    </source>
</evidence>
<dbReference type="InterPro" id="IPR036277">
    <property type="entry name" value="SMC_hinge_sf"/>
</dbReference>
<dbReference type="GO" id="GO:0005634">
    <property type="term" value="C:nucleus"/>
    <property type="evidence" value="ECO:0007669"/>
    <property type="project" value="UniProtKB-SubCell"/>
</dbReference>
<evidence type="ECO:0000256" key="6">
    <source>
        <dbReference type="ARBA" id="ARBA00023306"/>
    </source>
</evidence>
<feature type="coiled-coil region" evidence="8">
    <location>
        <begin position="160"/>
        <end position="208"/>
    </location>
</feature>
<evidence type="ECO:0000256" key="5">
    <source>
        <dbReference type="ARBA" id="ARBA00023242"/>
    </source>
</evidence>
<evidence type="ECO:0000313" key="11">
    <source>
        <dbReference type="EMBL" id="CAD9153441.1"/>
    </source>
</evidence>
<keyword evidence="6" id="KW-0131">Cell cycle</keyword>
<feature type="compositionally biased region" description="Basic and acidic residues" evidence="9">
    <location>
        <begin position="942"/>
        <end position="953"/>
    </location>
</feature>
<dbReference type="SUPFAM" id="SSF75553">
    <property type="entry name" value="Smc hinge domain"/>
    <property type="match status" value="1"/>
</dbReference>
<keyword evidence="2" id="KW-0132">Cell division</keyword>
<evidence type="ECO:0000256" key="3">
    <source>
        <dbReference type="ARBA" id="ARBA00022776"/>
    </source>
</evidence>
<dbReference type="InterPro" id="IPR010935">
    <property type="entry name" value="SMC_hinge"/>
</dbReference>
<dbReference type="PANTHER" id="PTHR18937">
    <property type="entry name" value="STRUCTURAL MAINTENANCE OF CHROMOSOMES SMC FAMILY MEMBER"/>
    <property type="match status" value="1"/>
</dbReference>
<dbReference type="Pfam" id="PF02463">
    <property type="entry name" value="SMC_N"/>
    <property type="match status" value="1"/>
</dbReference>
<feature type="coiled-coil region" evidence="8">
    <location>
        <begin position="413"/>
        <end position="489"/>
    </location>
</feature>
<dbReference type="Pfam" id="PF06470">
    <property type="entry name" value="SMC_hinge"/>
    <property type="match status" value="1"/>
</dbReference>
<dbReference type="Gene3D" id="1.20.1060.20">
    <property type="match status" value="1"/>
</dbReference>
<feature type="coiled-coil region" evidence="8">
    <location>
        <begin position="833"/>
        <end position="895"/>
    </location>
</feature>
<keyword evidence="5 7" id="KW-0539">Nucleus</keyword>
<dbReference type="Gene3D" id="3.40.50.300">
    <property type="entry name" value="P-loop containing nucleotide triphosphate hydrolases"/>
    <property type="match status" value="2"/>
</dbReference>
<evidence type="ECO:0000256" key="8">
    <source>
        <dbReference type="SAM" id="Coils"/>
    </source>
</evidence>
<feature type="domain" description="SMC hinge" evidence="10">
    <location>
        <begin position="511"/>
        <end position="627"/>
    </location>
</feature>
<gene>
    <name evidence="11" type="ORF">NDES1114_LOCUS34119</name>
</gene>
<dbReference type="InterPro" id="IPR027417">
    <property type="entry name" value="P-loop_NTPase"/>
</dbReference>
<dbReference type="GO" id="GO:0007062">
    <property type="term" value="P:sister chromatid cohesion"/>
    <property type="evidence" value="ECO:0007669"/>
    <property type="project" value="TreeGrafter"/>
</dbReference>
<name>A0A7S1R1H3_NEODS</name>
<dbReference type="GO" id="GO:0008278">
    <property type="term" value="C:cohesin complex"/>
    <property type="evidence" value="ECO:0007669"/>
    <property type="project" value="TreeGrafter"/>
</dbReference>
<dbReference type="GO" id="GO:0016887">
    <property type="term" value="F:ATP hydrolysis activity"/>
    <property type="evidence" value="ECO:0007669"/>
    <property type="project" value="InterPro"/>
</dbReference>
<reference evidence="11" key="1">
    <citation type="submission" date="2021-01" db="EMBL/GenBank/DDBJ databases">
        <authorList>
            <person name="Corre E."/>
            <person name="Pelletier E."/>
            <person name="Niang G."/>
            <person name="Scheremetjew M."/>
            <person name="Finn R."/>
            <person name="Kale V."/>
            <person name="Holt S."/>
            <person name="Cochrane G."/>
            <person name="Meng A."/>
            <person name="Brown T."/>
            <person name="Cohen L."/>
        </authorList>
    </citation>
    <scope>NUCLEOTIDE SEQUENCE</scope>
    <source>
        <strain evidence="11">CCAP 1951/1</strain>
    </source>
</reference>
<evidence type="ECO:0000256" key="4">
    <source>
        <dbReference type="ARBA" id="ARBA00023054"/>
    </source>
</evidence>
<feature type="region of interest" description="Disordered" evidence="9">
    <location>
        <begin position="937"/>
        <end position="1018"/>
    </location>
</feature>
<feature type="coiled-coil region" evidence="8">
    <location>
        <begin position="691"/>
        <end position="767"/>
    </location>
</feature>
<dbReference type="Gene3D" id="3.30.70.1620">
    <property type="match status" value="1"/>
</dbReference>
<feature type="compositionally biased region" description="Polar residues" evidence="9">
    <location>
        <begin position="982"/>
        <end position="997"/>
    </location>
</feature>